<accession>W1PPB7</accession>
<feature type="compositionally biased region" description="Basic and acidic residues" evidence="1">
    <location>
        <begin position="41"/>
        <end position="57"/>
    </location>
</feature>
<feature type="compositionally biased region" description="Basic and acidic residues" evidence="1">
    <location>
        <begin position="18"/>
        <end position="30"/>
    </location>
</feature>
<dbReference type="Gramene" id="ERN09571">
    <property type="protein sequence ID" value="ERN09571"/>
    <property type="gene ID" value="AMTR_s00029p00160450"/>
</dbReference>
<feature type="region of interest" description="Disordered" evidence="1">
    <location>
        <begin position="1"/>
        <end position="88"/>
    </location>
</feature>
<evidence type="ECO:0000313" key="3">
    <source>
        <dbReference type="Proteomes" id="UP000017836"/>
    </source>
</evidence>
<dbReference type="EMBL" id="KI392980">
    <property type="protein sequence ID" value="ERN09571.1"/>
    <property type="molecule type" value="Genomic_DNA"/>
</dbReference>
<protein>
    <submittedName>
        <fullName evidence="2">Uncharacterized protein</fullName>
    </submittedName>
</protein>
<dbReference type="Proteomes" id="UP000017836">
    <property type="component" value="Unassembled WGS sequence"/>
</dbReference>
<gene>
    <name evidence="2" type="ORF">AMTR_s00029p00160450</name>
</gene>
<reference evidence="3" key="1">
    <citation type="journal article" date="2013" name="Science">
        <title>The Amborella genome and the evolution of flowering plants.</title>
        <authorList>
            <consortium name="Amborella Genome Project"/>
        </authorList>
    </citation>
    <scope>NUCLEOTIDE SEQUENCE [LARGE SCALE GENOMIC DNA]</scope>
</reference>
<evidence type="ECO:0000313" key="2">
    <source>
        <dbReference type="EMBL" id="ERN09571.1"/>
    </source>
</evidence>
<dbReference type="AlphaFoldDB" id="W1PPB7"/>
<dbReference type="HOGENOM" id="CLU_2472079_0_0_1"/>
<sequence length="88" mass="9726">MTLSSQGEEDWNPHAPFRPKEKSPKEKENGTHMPPLVPIGPKEKRMEPTCPKGKESQGEGVQGEGEWNPHAPFGLKEKGNGTHIPLSF</sequence>
<keyword evidence="3" id="KW-1185">Reference proteome</keyword>
<name>W1PPB7_AMBTC</name>
<evidence type="ECO:0000256" key="1">
    <source>
        <dbReference type="SAM" id="MobiDB-lite"/>
    </source>
</evidence>
<organism evidence="2 3">
    <name type="scientific">Amborella trichopoda</name>
    <dbReference type="NCBI Taxonomy" id="13333"/>
    <lineage>
        <taxon>Eukaryota</taxon>
        <taxon>Viridiplantae</taxon>
        <taxon>Streptophyta</taxon>
        <taxon>Embryophyta</taxon>
        <taxon>Tracheophyta</taxon>
        <taxon>Spermatophyta</taxon>
        <taxon>Magnoliopsida</taxon>
        <taxon>Amborellales</taxon>
        <taxon>Amborellaceae</taxon>
        <taxon>Amborella</taxon>
    </lineage>
</organism>
<proteinExistence type="predicted"/>